<dbReference type="InterPro" id="IPR013976">
    <property type="entry name" value="HDOD"/>
</dbReference>
<feature type="domain" description="Response regulatory" evidence="3">
    <location>
        <begin position="23"/>
        <end position="139"/>
    </location>
</feature>
<sequence length="407" mass="44133">MALLWLCGMCGDAAPRAGKATMNVLIVDDDELIGDLLETVVASACPGAHIQIFTLLQSALRYWQQQPADLVITDWNLPDGSGLELIRAVRKTSDSIPVLMISGRADRESILAAAHLGISGYISKPFQVDALHKRLIELVPASAIQHSGISTLDEKMEAACSSAIQLPGQIDTAEVLMLMHKDDALDAGMLAEQWKREPALIAKMLDVANSASFRRSGTSVKTPREAISVIGVSMALNQALALSLDIAGKLACPPLAERARLEQEQALRIAESARALAQKIGDSPAIYYTAGLLSRSGELAALKVLQNHCDQSGEPPELEQIDSAIAYWAEKLGNRIKVQWHLPLDLRELIGAVYFLSKSNVSRSKLVMRAAALLAAEQVEGLECRTLLRRLGIEHREKGQDDARQQS</sequence>
<dbReference type="SUPFAM" id="SSF52172">
    <property type="entry name" value="CheY-like"/>
    <property type="match status" value="1"/>
</dbReference>
<feature type="modified residue" description="4-aspartylphosphate" evidence="2">
    <location>
        <position position="74"/>
    </location>
</feature>
<dbReference type="InterPro" id="IPR011006">
    <property type="entry name" value="CheY-like_superfamily"/>
</dbReference>
<dbReference type="SUPFAM" id="SSF109604">
    <property type="entry name" value="HD-domain/PDEase-like"/>
    <property type="match status" value="1"/>
</dbReference>
<dbReference type="SMART" id="SM00448">
    <property type="entry name" value="REC"/>
    <property type="match status" value="1"/>
</dbReference>
<dbReference type="InterPro" id="IPR001789">
    <property type="entry name" value="Sig_transdc_resp-reg_receiver"/>
</dbReference>
<dbReference type="CDD" id="cd00156">
    <property type="entry name" value="REC"/>
    <property type="match status" value="1"/>
</dbReference>
<dbReference type="EMBL" id="DRGY01000032">
    <property type="protein sequence ID" value="HEA51438.1"/>
    <property type="molecule type" value="Genomic_DNA"/>
</dbReference>
<dbReference type="Proteomes" id="UP000885748">
    <property type="component" value="Unassembled WGS sequence"/>
</dbReference>
<evidence type="ECO:0000256" key="2">
    <source>
        <dbReference type="PROSITE-ProRule" id="PRU00169"/>
    </source>
</evidence>
<reference evidence="5" key="1">
    <citation type="journal article" date="2020" name="mSystems">
        <title>Genome- and Community-Level Interaction Insights into Carbon Utilization and Element Cycling Functions of Hydrothermarchaeota in Hydrothermal Sediment.</title>
        <authorList>
            <person name="Zhou Z."/>
            <person name="Liu Y."/>
            <person name="Xu W."/>
            <person name="Pan J."/>
            <person name="Luo Z.H."/>
            <person name="Li M."/>
        </authorList>
    </citation>
    <scope>NUCLEOTIDE SEQUENCE [LARGE SCALE GENOMIC DNA]</scope>
    <source>
        <strain evidence="5">HyVt-357</strain>
    </source>
</reference>
<dbReference type="AlphaFoldDB" id="A0A831QZP8"/>
<dbReference type="InterPro" id="IPR050595">
    <property type="entry name" value="Bact_response_regulator"/>
</dbReference>
<evidence type="ECO:0000259" key="4">
    <source>
        <dbReference type="PROSITE" id="PS51833"/>
    </source>
</evidence>
<dbReference type="Pfam" id="PF08668">
    <property type="entry name" value="HDOD"/>
    <property type="match status" value="1"/>
</dbReference>
<dbReference type="Pfam" id="PF00072">
    <property type="entry name" value="Response_reg"/>
    <property type="match status" value="1"/>
</dbReference>
<dbReference type="PROSITE" id="PS51833">
    <property type="entry name" value="HDOD"/>
    <property type="match status" value="1"/>
</dbReference>
<evidence type="ECO:0000313" key="5">
    <source>
        <dbReference type="EMBL" id="HEA51438.1"/>
    </source>
</evidence>
<dbReference type="PANTHER" id="PTHR44591">
    <property type="entry name" value="STRESS RESPONSE REGULATOR PROTEIN 1"/>
    <property type="match status" value="1"/>
</dbReference>
<dbReference type="GO" id="GO:0000160">
    <property type="term" value="P:phosphorelay signal transduction system"/>
    <property type="evidence" value="ECO:0007669"/>
    <property type="project" value="InterPro"/>
</dbReference>
<comment type="caution">
    <text evidence="5">The sequence shown here is derived from an EMBL/GenBank/DDBJ whole genome shotgun (WGS) entry which is preliminary data.</text>
</comment>
<dbReference type="PROSITE" id="PS50110">
    <property type="entry name" value="RESPONSE_REGULATORY"/>
    <property type="match status" value="1"/>
</dbReference>
<gene>
    <name evidence="5" type="ORF">ENI00_03765</name>
</gene>
<evidence type="ECO:0000259" key="3">
    <source>
        <dbReference type="PROSITE" id="PS50110"/>
    </source>
</evidence>
<accession>A0A831QZP8</accession>
<keyword evidence="1 2" id="KW-0597">Phosphoprotein</keyword>
<protein>
    <submittedName>
        <fullName evidence="5">Response regulator</fullName>
    </submittedName>
</protein>
<name>A0A831QZP8_9GAMM</name>
<proteinExistence type="predicted"/>
<dbReference type="Gene3D" id="1.10.3210.10">
    <property type="entry name" value="Hypothetical protein af1432"/>
    <property type="match status" value="1"/>
</dbReference>
<organism evidence="5">
    <name type="scientific">Marinobacter antarcticus</name>
    <dbReference type="NCBI Taxonomy" id="564117"/>
    <lineage>
        <taxon>Bacteria</taxon>
        <taxon>Pseudomonadati</taxon>
        <taxon>Pseudomonadota</taxon>
        <taxon>Gammaproteobacteria</taxon>
        <taxon>Pseudomonadales</taxon>
        <taxon>Marinobacteraceae</taxon>
        <taxon>Marinobacter</taxon>
    </lineage>
</organism>
<dbReference type="Gene3D" id="3.40.50.2300">
    <property type="match status" value="1"/>
</dbReference>
<dbReference type="PANTHER" id="PTHR44591:SF3">
    <property type="entry name" value="RESPONSE REGULATORY DOMAIN-CONTAINING PROTEIN"/>
    <property type="match status" value="1"/>
</dbReference>
<feature type="domain" description="HDOD" evidence="4">
    <location>
        <begin position="166"/>
        <end position="356"/>
    </location>
</feature>
<evidence type="ECO:0000256" key="1">
    <source>
        <dbReference type="ARBA" id="ARBA00022553"/>
    </source>
</evidence>